<dbReference type="AlphaFoldDB" id="A0A1M5KGV4"/>
<evidence type="ECO:0000313" key="1">
    <source>
        <dbReference type="EMBL" id="SHG51709.1"/>
    </source>
</evidence>
<evidence type="ECO:0000313" key="2">
    <source>
        <dbReference type="Proteomes" id="UP000190675"/>
    </source>
</evidence>
<organism evidence="1 2">
    <name type="scientific">Bradyrhizobium erythrophlei</name>
    <dbReference type="NCBI Taxonomy" id="1437360"/>
    <lineage>
        <taxon>Bacteria</taxon>
        <taxon>Pseudomonadati</taxon>
        <taxon>Pseudomonadota</taxon>
        <taxon>Alphaproteobacteria</taxon>
        <taxon>Hyphomicrobiales</taxon>
        <taxon>Nitrobacteraceae</taxon>
        <taxon>Bradyrhizobium</taxon>
    </lineage>
</organism>
<dbReference type="EMBL" id="LT670818">
    <property type="protein sequence ID" value="SHG51709.1"/>
    <property type="molecule type" value="Genomic_DNA"/>
</dbReference>
<sequence length="29" mass="3134">MIASYSFTANATVMKAVDRMAKTLLNITA</sequence>
<gene>
    <name evidence="1" type="ORF">SAMN05444169_2838</name>
</gene>
<proteinExistence type="predicted"/>
<accession>A0A1M5KGV4</accession>
<name>A0A1M5KGV4_9BRAD</name>
<protein>
    <submittedName>
        <fullName evidence="1">Uncharacterized protein</fullName>
    </submittedName>
</protein>
<reference evidence="1 2" key="1">
    <citation type="submission" date="2016-11" db="EMBL/GenBank/DDBJ databases">
        <authorList>
            <person name="Jaros S."/>
            <person name="Januszkiewicz K."/>
            <person name="Wedrychowicz H."/>
        </authorList>
    </citation>
    <scope>NUCLEOTIDE SEQUENCE [LARGE SCALE GENOMIC DNA]</scope>
    <source>
        <strain evidence="1 2">GAS242</strain>
    </source>
</reference>
<dbReference type="Proteomes" id="UP000190675">
    <property type="component" value="Chromosome I"/>
</dbReference>